<feature type="signal peptide" evidence="5">
    <location>
        <begin position="1"/>
        <end position="23"/>
    </location>
</feature>
<dbReference type="GO" id="GO:0016491">
    <property type="term" value="F:oxidoreductase activity"/>
    <property type="evidence" value="ECO:0007669"/>
    <property type="project" value="InterPro"/>
</dbReference>
<evidence type="ECO:0000256" key="3">
    <source>
        <dbReference type="ARBA" id="ARBA00023157"/>
    </source>
</evidence>
<evidence type="ECO:0000256" key="4">
    <source>
        <dbReference type="ARBA" id="ARBA00023284"/>
    </source>
</evidence>
<dbReference type="AlphaFoldDB" id="A0A212JU43"/>
<protein>
    <recommendedName>
        <fullName evidence="6">Thioredoxin domain-containing protein</fullName>
    </recommendedName>
</protein>
<evidence type="ECO:0000259" key="6">
    <source>
        <dbReference type="PROSITE" id="PS51352"/>
    </source>
</evidence>
<dbReference type="RefSeq" id="WP_296942295.1">
    <property type="nucleotide sequence ID" value="NZ_LT599032.1"/>
</dbReference>
<organism evidence="7">
    <name type="scientific">uncultured Dysgonomonas sp</name>
    <dbReference type="NCBI Taxonomy" id="206096"/>
    <lineage>
        <taxon>Bacteria</taxon>
        <taxon>Pseudomonadati</taxon>
        <taxon>Bacteroidota</taxon>
        <taxon>Bacteroidia</taxon>
        <taxon>Bacteroidales</taxon>
        <taxon>Dysgonomonadaceae</taxon>
        <taxon>Dysgonomonas</taxon>
        <taxon>environmental samples</taxon>
    </lineage>
</organism>
<reference evidence="7" key="1">
    <citation type="submission" date="2016-04" db="EMBL/GenBank/DDBJ databases">
        <authorList>
            <person name="Evans L.H."/>
            <person name="Alamgir A."/>
            <person name="Owens N."/>
            <person name="Weber N.D."/>
            <person name="Virtaneva K."/>
            <person name="Barbian K."/>
            <person name="Babar A."/>
            <person name="Rosenke K."/>
        </authorList>
    </citation>
    <scope>NUCLEOTIDE SEQUENCE</scope>
    <source>
        <strain evidence="7">86-1</strain>
    </source>
</reference>
<evidence type="ECO:0000256" key="1">
    <source>
        <dbReference type="ARBA" id="ARBA00004196"/>
    </source>
</evidence>
<name>A0A212JU43_9BACT</name>
<dbReference type="InterPro" id="IPR036249">
    <property type="entry name" value="Thioredoxin-like_sf"/>
</dbReference>
<dbReference type="InterPro" id="IPR013766">
    <property type="entry name" value="Thioredoxin_domain"/>
</dbReference>
<dbReference type="Gene3D" id="3.40.30.10">
    <property type="entry name" value="Glutaredoxin"/>
    <property type="match status" value="1"/>
</dbReference>
<dbReference type="GO" id="GO:0016209">
    <property type="term" value="F:antioxidant activity"/>
    <property type="evidence" value="ECO:0007669"/>
    <property type="project" value="InterPro"/>
</dbReference>
<dbReference type="PANTHER" id="PTHR42852">
    <property type="entry name" value="THIOL:DISULFIDE INTERCHANGE PROTEIN DSBE"/>
    <property type="match status" value="1"/>
</dbReference>
<evidence type="ECO:0000256" key="5">
    <source>
        <dbReference type="SAM" id="SignalP"/>
    </source>
</evidence>
<dbReference type="SUPFAM" id="SSF52833">
    <property type="entry name" value="Thioredoxin-like"/>
    <property type="match status" value="1"/>
</dbReference>
<dbReference type="EMBL" id="FLUM01000003">
    <property type="protein sequence ID" value="SBW02959.1"/>
    <property type="molecule type" value="Genomic_DNA"/>
</dbReference>
<keyword evidence="2" id="KW-0201">Cytochrome c-type biogenesis</keyword>
<comment type="subcellular location">
    <subcellularLocation>
        <location evidence="1">Cell envelope</location>
    </subcellularLocation>
</comment>
<dbReference type="PROSITE" id="PS51352">
    <property type="entry name" value="THIOREDOXIN_2"/>
    <property type="match status" value="1"/>
</dbReference>
<dbReference type="InterPro" id="IPR000866">
    <property type="entry name" value="AhpC/TSA"/>
</dbReference>
<dbReference type="PANTHER" id="PTHR42852:SF6">
    <property type="entry name" value="THIOL:DISULFIDE INTERCHANGE PROTEIN DSBE"/>
    <property type="match status" value="1"/>
</dbReference>
<keyword evidence="5" id="KW-0732">Signal</keyword>
<keyword evidence="3" id="KW-1015">Disulfide bond</keyword>
<dbReference type="PROSITE" id="PS51257">
    <property type="entry name" value="PROKAR_LIPOPROTEIN"/>
    <property type="match status" value="1"/>
</dbReference>
<gene>
    <name evidence="7" type="ORF">KL86DYS1_30448</name>
</gene>
<dbReference type="InterPro" id="IPR025380">
    <property type="entry name" value="DUF4369"/>
</dbReference>
<dbReference type="Pfam" id="PF00578">
    <property type="entry name" value="AhpC-TSA"/>
    <property type="match status" value="1"/>
</dbReference>
<feature type="domain" description="Thioredoxin" evidence="6">
    <location>
        <begin position="227"/>
        <end position="364"/>
    </location>
</feature>
<dbReference type="GO" id="GO:0017004">
    <property type="term" value="P:cytochrome complex assembly"/>
    <property type="evidence" value="ECO:0007669"/>
    <property type="project" value="UniProtKB-KW"/>
</dbReference>
<dbReference type="CDD" id="cd02966">
    <property type="entry name" value="TlpA_like_family"/>
    <property type="match status" value="1"/>
</dbReference>
<dbReference type="InterPro" id="IPR050553">
    <property type="entry name" value="Thioredoxin_ResA/DsbE_sf"/>
</dbReference>
<evidence type="ECO:0000313" key="7">
    <source>
        <dbReference type="EMBL" id="SBW02959.1"/>
    </source>
</evidence>
<sequence>MKKITLILAILTVVLASCQDKNAYTIEGNFTENTFDGKMIYLQKIDSMRAESSSVIDSVVLKDGKFKFKGTTDGDPIMGFISVGKLESPEAESPVGTLILEPGAIKITLEKNAVSTSGTPRNDEFNKVQTAMNKMAALYKEVNDAGGIQGVADANSRMQALQEEMQKANFEFTKANMSNKAGEFLFYSSASMFTMEQLKELLPLADSTFRNTPEMKALEKELNRVVPEVGQPFADVQLVDMTGKAVALSEYAGKSKCVVIDFWASWCGPCIQEMPGLIKTYNAYKAKGLEIVGISVDEDRQAWLNAVKTHKMTWIQLADDTKSASELYGVNTIPHTVLLDGNGVIVAKDLRGAALEAKIAEILN</sequence>
<keyword evidence="4" id="KW-0676">Redox-active center</keyword>
<accession>A0A212JU43</accession>
<evidence type="ECO:0000256" key="2">
    <source>
        <dbReference type="ARBA" id="ARBA00022748"/>
    </source>
</evidence>
<dbReference type="GO" id="GO:0030313">
    <property type="term" value="C:cell envelope"/>
    <property type="evidence" value="ECO:0007669"/>
    <property type="project" value="UniProtKB-SubCell"/>
</dbReference>
<feature type="chain" id="PRO_5012962299" description="Thioredoxin domain-containing protein" evidence="5">
    <location>
        <begin position="24"/>
        <end position="364"/>
    </location>
</feature>
<dbReference type="Pfam" id="PF14289">
    <property type="entry name" value="DUF4369"/>
    <property type="match status" value="1"/>
</dbReference>
<proteinExistence type="predicted"/>